<dbReference type="EMBL" id="SDWT01000001">
    <property type="protein sequence ID" value="RYB92968.1"/>
    <property type="molecule type" value="Genomic_DNA"/>
</dbReference>
<dbReference type="AlphaFoldDB" id="A0A4Q2RVN1"/>
<dbReference type="InterPro" id="IPR029069">
    <property type="entry name" value="HotDog_dom_sf"/>
</dbReference>
<name>A0A4Q2RVN1_9ACTN</name>
<feature type="region of interest" description="Disordered" evidence="1">
    <location>
        <begin position="1"/>
        <end position="33"/>
    </location>
</feature>
<gene>
    <name evidence="2" type="ORF">EUA93_00530</name>
</gene>
<dbReference type="Gene3D" id="3.10.129.10">
    <property type="entry name" value="Hotdog Thioesterase"/>
    <property type="match status" value="1"/>
</dbReference>
<evidence type="ECO:0000256" key="1">
    <source>
        <dbReference type="SAM" id="MobiDB-lite"/>
    </source>
</evidence>
<reference evidence="2 3" key="1">
    <citation type="submission" date="2019-01" db="EMBL/GenBank/DDBJ databases">
        <title>Novel species of Nocardioides.</title>
        <authorList>
            <person name="Liu Q."/>
            <person name="Xin Y.-H."/>
        </authorList>
    </citation>
    <scope>NUCLEOTIDE SEQUENCE [LARGE SCALE GENOMIC DNA]</scope>
    <source>
        <strain evidence="2 3">CGMCC 4.6882</strain>
    </source>
</reference>
<dbReference type="Proteomes" id="UP000294071">
    <property type="component" value="Unassembled WGS sequence"/>
</dbReference>
<dbReference type="Pfam" id="PF13279">
    <property type="entry name" value="4HBT_2"/>
    <property type="match status" value="1"/>
</dbReference>
<accession>A0A4Q2RVN1</accession>
<feature type="compositionally biased region" description="Basic and acidic residues" evidence="1">
    <location>
        <begin position="16"/>
        <end position="28"/>
    </location>
</feature>
<dbReference type="OrthoDB" id="9799036at2"/>
<dbReference type="CDD" id="cd00586">
    <property type="entry name" value="4HBT"/>
    <property type="match status" value="1"/>
</dbReference>
<sequence>MEHGGATWSPGRARGHPVDRAEPRHRETAAMGDTFTTRIQARYRDINLAGHVDNVEAVRVLDEARLEFFRFAPLPGLPTGQTGLLHAVDDGVSELVASQAIEYHAEMRFVPYQPFLATLWVTRIGSSSFTVGAEIRVEEGGAPAVAWECVNVLWDHRAQTAWRLSDAVRADLERYLGDPVSMRR</sequence>
<keyword evidence="3" id="KW-1185">Reference proteome</keyword>
<protein>
    <submittedName>
        <fullName evidence="2">Uncharacterized protein</fullName>
    </submittedName>
</protein>
<evidence type="ECO:0000313" key="3">
    <source>
        <dbReference type="Proteomes" id="UP000294071"/>
    </source>
</evidence>
<comment type="caution">
    <text evidence="2">The sequence shown here is derived from an EMBL/GenBank/DDBJ whole genome shotgun (WGS) entry which is preliminary data.</text>
</comment>
<proteinExistence type="predicted"/>
<evidence type="ECO:0000313" key="2">
    <source>
        <dbReference type="EMBL" id="RYB92968.1"/>
    </source>
</evidence>
<dbReference type="SUPFAM" id="SSF54637">
    <property type="entry name" value="Thioesterase/thiol ester dehydrase-isomerase"/>
    <property type="match status" value="1"/>
</dbReference>
<organism evidence="2 3">
    <name type="scientific">Nocardioides oleivorans</name>
    <dbReference type="NCBI Taxonomy" id="273676"/>
    <lineage>
        <taxon>Bacteria</taxon>
        <taxon>Bacillati</taxon>
        <taxon>Actinomycetota</taxon>
        <taxon>Actinomycetes</taxon>
        <taxon>Propionibacteriales</taxon>
        <taxon>Nocardioidaceae</taxon>
        <taxon>Nocardioides</taxon>
    </lineage>
</organism>